<dbReference type="SUPFAM" id="SSF51126">
    <property type="entry name" value="Pectin lyase-like"/>
    <property type="match status" value="1"/>
</dbReference>
<sequence>MNNIIKLCGCILLMLSVISCNKVEDIAAENATLLPEYAQGAKASAGHNRVKLSFAYNKDIQEYKVYWNKREQSKTIDLSKPSSDSIHTIIEGLTEGSHKFEIVSYGAQGDSSTVVVSGKVYGTTYISTLKNREVKNMTFMAGEDAYIDWGIAAKDEVALHVTYTDTEGNTRLVKMNKQDIYSPLPDYKENTSIKFVSLHVPEPGSIDTLFREANIIPQITKEIPTSVYTRYVAPISRGTGDGGRAVNAADFLDDAFWQGIQTLLAQGSVTVKFVVGDYARAYSEKSFIIDKMGNAQNRLLLEGSGTGTVFTALTGMGNKTVMMQIRDTQNIVVKNFNFKGDGNVQYVLRILGTAGRPGLAKNITIEDCTWSDMRGVVYGATGAHYTAEHVTYRRCKFYRIGINHASHMIYNAYGATHVRIVDSHLEDCTGDFVRFRDKCDYGVVNNTTFFRNLNFPTNANFRFISMPLFNDVNPGDEHFATNYSFTSNRFTNAPYAFTFYHDGYSPTGFDHLLTAAEGTTMTSGTVAAKKALLKTNLGIDTDKVRLHGNTYTNVTGRLAFGSATAYGAVSRGWEGTVNITNLFNENNAVEFAWEK</sequence>
<keyword evidence="1" id="KW-0732">Signal</keyword>
<comment type="caution">
    <text evidence="2">The sequence shown here is derived from an EMBL/GenBank/DDBJ whole genome shotgun (WGS) entry which is preliminary data.</text>
</comment>
<gene>
    <name evidence="2" type="ORF">FAZ15_03085</name>
</gene>
<evidence type="ECO:0008006" key="4">
    <source>
        <dbReference type="Google" id="ProtNLM"/>
    </source>
</evidence>
<evidence type="ECO:0000256" key="1">
    <source>
        <dbReference type="SAM" id="SignalP"/>
    </source>
</evidence>
<feature type="chain" id="PRO_5021006892" description="DUF4957 domain-containing protein" evidence="1">
    <location>
        <begin position="23"/>
        <end position="595"/>
    </location>
</feature>
<organism evidence="2 3">
    <name type="scientific">Sphingobacterium olei</name>
    <dbReference type="NCBI Taxonomy" id="2571155"/>
    <lineage>
        <taxon>Bacteria</taxon>
        <taxon>Pseudomonadati</taxon>
        <taxon>Bacteroidota</taxon>
        <taxon>Sphingobacteriia</taxon>
        <taxon>Sphingobacteriales</taxon>
        <taxon>Sphingobacteriaceae</taxon>
        <taxon>Sphingobacterium</taxon>
    </lineage>
</organism>
<reference evidence="2 3" key="1">
    <citation type="submission" date="2019-04" db="EMBL/GenBank/DDBJ databases">
        <title>Sphingobacterium olei sp. nov., isolated from oil-contaminated soil.</title>
        <authorList>
            <person name="Liu B."/>
        </authorList>
    </citation>
    <scope>NUCLEOTIDE SEQUENCE [LARGE SCALE GENOMIC DNA]</scope>
    <source>
        <strain evidence="2 3">HAL-9</strain>
    </source>
</reference>
<name>A0A4U0P8Y2_9SPHI</name>
<dbReference type="Pfam" id="PF16389">
    <property type="entry name" value="DUF4998"/>
    <property type="match status" value="1"/>
</dbReference>
<dbReference type="PROSITE" id="PS51257">
    <property type="entry name" value="PROKAR_LIPOPROTEIN"/>
    <property type="match status" value="1"/>
</dbReference>
<dbReference type="RefSeq" id="WP_136899825.1">
    <property type="nucleotide sequence ID" value="NZ_SUME01000001.1"/>
</dbReference>
<feature type="signal peptide" evidence="1">
    <location>
        <begin position="1"/>
        <end position="22"/>
    </location>
</feature>
<keyword evidence="3" id="KW-1185">Reference proteome</keyword>
<dbReference type="OrthoDB" id="735821at2"/>
<dbReference type="AlphaFoldDB" id="A0A4U0P8Y2"/>
<dbReference type="Gene3D" id="2.160.20.10">
    <property type="entry name" value="Single-stranded right-handed beta-helix, Pectin lyase-like"/>
    <property type="match status" value="1"/>
</dbReference>
<dbReference type="Proteomes" id="UP000306808">
    <property type="component" value="Unassembled WGS sequence"/>
</dbReference>
<evidence type="ECO:0000313" key="3">
    <source>
        <dbReference type="Proteomes" id="UP000306808"/>
    </source>
</evidence>
<evidence type="ECO:0000313" key="2">
    <source>
        <dbReference type="EMBL" id="TJZ63282.1"/>
    </source>
</evidence>
<dbReference type="EMBL" id="SUME01000001">
    <property type="protein sequence ID" value="TJZ63282.1"/>
    <property type="molecule type" value="Genomic_DNA"/>
</dbReference>
<accession>A0A4U0P8Y2</accession>
<dbReference type="InterPro" id="IPR012334">
    <property type="entry name" value="Pectin_lyas_fold"/>
</dbReference>
<proteinExistence type="predicted"/>
<dbReference type="InterPro" id="IPR011050">
    <property type="entry name" value="Pectin_lyase_fold/virulence"/>
</dbReference>
<protein>
    <recommendedName>
        <fullName evidence="4">DUF4957 domain-containing protein</fullName>
    </recommendedName>
</protein>